<evidence type="ECO:0000313" key="3">
    <source>
        <dbReference type="Proteomes" id="UP000486602"/>
    </source>
</evidence>
<name>A0A7K3WWL6_9FLAO</name>
<dbReference type="RefSeq" id="WP_163286771.1">
    <property type="nucleotide sequence ID" value="NZ_JAAGVY010000048.1"/>
</dbReference>
<gene>
    <name evidence="2" type="ORF">G3O08_17585</name>
</gene>
<protein>
    <recommendedName>
        <fullName evidence="1">HipA N-terminal subdomain 1 domain-containing protein</fullName>
    </recommendedName>
</protein>
<organism evidence="2 3">
    <name type="scientific">Cryomorpha ignava</name>
    <dbReference type="NCBI Taxonomy" id="101383"/>
    <lineage>
        <taxon>Bacteria</taxon>
        <taxon>Pseudomonadati</taxon>
        <taxon>Bacteroidota</taxon>
        <taxon>Flavobacteriia</taxon>
        <taxon>Flavobacteriales</taxon>
        <taxon>Cryomorphaceae</taxon>
        <taxon>Cryomorpha</taxon>
    </lineage>
</organism>
<dbReference type="EMBL" id="JAAGVY010000048">
    <property type="protein sequence ID" value="NEN25312.1"/>
    <property type="molecule type" value="Genomic_DNA"/>
</dbReference>
<dbReference type="InterPro" id="IPR017508">
    <property type="entry name" value="HipA_N1"/>
</dbReference>
<evidence type="ECO:0000259" key="1">
    <source>
        <dbReference type="Pfam" id="PF13657"/>
    </source>
</evidence>
<keyword evidence="3" id="KW-1185">Reference proteome</keyword>
<dbReference type="NCBIfam" id="TIGR03071">
    <property type="entry name" value="couple_hipA"/>
    <property type="match status" value="1"/>
</dbReference>
<dbReference type="Pfam" id="PF13657">
    <property type="entry name" value="Couple_hipA"/>
    <property type="match status" value="1"/>
</dbReference>
<proteinExistence type="predicted"/>
<sequence>MIQGIFNKLFSKGDAPHDFAPMEQVGQMTLKLNDLVIGFLTCTNGEWTFKYSDEFQNQNEFHSIVGFPKLDKEYKSNELWPFFQIRIPGLKQPAIIETIKKEHIKNNEFDLLKRFGRKSVSNPYELV</sequence>
<feature type="domain" description="HipA N-terminal subdomain 1" evidence="1">
    <location>
        <begin position="32"/>
        <end position="118"/>
    </location>
</feature>
<evidence type="ECO:0000313" key="2">
    <source>
        <dbReference type="EMBL" id="NEN25312.1"/>
    </source>
</evidence>
<dbReference type="Proteomes" id="UP000486602">
    <property type="component" value="Unassembled WGS sequence"/>
</dbReference>
<reference evidence="2 3" key="1">
    <citation type="submission" date="2020-02" db="EMBL/GenBank/DDBJ databases">
        <title>Out from the shadows clarifying the taxonomy of the family Cryomorphaceae and related taxa by utilizing the GTDB taxonomic framework.</title>
        <authorList>
            <person name="Bowman J.P."/>
        </authorList>
    </citation>
    <scope>NUCLEOTIDE SEQUENCE [LARGE SCALE GENOMIC DNA]</scope>
    <source>
        <strain evidence="2 3">QSSC 1-22</strain>
    </source>
</reference>
<accession>A0A7K3WWL6</accession>
<dbReference type="AlphaFoldDB" id="A0A7K3WWL6"/>
<comment type="caution">
    <text evidence="2">The sequence shown here is derived from an EMBL/GenBank/DDBJ whole genome shotgun (WGS) entry which is preliminary data.</text>
</comment>